<name>A0A0U1M7P4_TALIS</name>
<dbReference type="GO" id="GO:0016020">
    <property type="term" value="C:membrane"/>
    <property type="evidence" value="ECO:0007669"/>
    <property type="project" value="UniProtKB-SubCell"/>
</dbReference>
<evidence type="ECO:0000256" key="10">
    <source>
        <dbReference type="SAM" id="Phobius"/>
    </source>
</evidence>
<evidence type="ECO:0000256" key="5">
    <source>
        <dbReference type="ARBA" id="ARBA00022958"/>
    </source>
</evidence>
<feature type="transmembrane region" description="Helical" evidence="10">
    <location>
        <begin position="289"/>
        <end position="307"/>
    </location>
</feature>
<dbReference type="InterPro" id="IPR003855">
    <property type="entry name" value="K+_transporter"/>
</dbReference>
<dbReference type="OMA" id="VTFITTC"/>
<evidence type="ECO:0000256" key="8">
    <source>
        <dbReference type="ARBA" id="ARBA00023136"/>
    </source>
</evidence>
<keyword evidence="8 10" id="KW-0472">Membrane</keyword>
<feature type="region of interest" description="Disordered" evidence="9">
    <location>
        <begin position="1"/>
        <end position="40"/>
    </location>
</feature>
<evidence type="ECO:0000313" key="13">
    <source>
        <dbReference type="EMBL" id="CRG91633.1"/>
    </source>
</evidence>
<dbReference type="EMBL" id="CVMT01000010">
    <property type="protein sequence ID" value="CRG91633.1"/>
    <property type="molecule type" value="Genomic_DNA"/>
</dbReference>
<keyword evidence="6 10" id="KW-1133">Transmembrane helix</keyword>
<keyword evidence="7" id="KW-0406">Ion transport</keyword>
<dbReference type="InterPro" id="IPR053951">
    <property type="entry name" value="K_trans_N"/>
</dbReference>
<evidence type="ECO:0000256" key="7">
    <source>
        <dbReference type="ARBA" id="ARBA00023065"/>
    </source>
</evidence>
<feature type="transmembrane region" description="Helical" evidence="10">
    <location>
        <begin position="242"/>
        <end position="262"/>
    </location>
</feature>
<sequence>MPSTDGSGELADQVYTPSTGGSVYTAGHAHREKPFHRRSTVKDKVVDIETASVDEKDDGVDERDFQKQQKFTGWQLAWLSYQSLGVIYGDIGTSPLYVYSSTFSDNPSQDDILGALSLVIWALTIMVTIKYALMVLNANDEGEGGTFALYSLISRYANLIQRDPRQRKLVRMERYNDADLPKINQKIHGVLTPAQSLLGAIQGITVVNSSITTPTVVGVSCGIIVLVFLIQPFGTGKIANTFAPIVIIWLLFNFSFGIYNLVHYDASVFKAFSPYFAGAFLVRNKQSGWLQLGGILLAFTGCETLFADLGAFSKRAVQMSWLCFVYPCLLLSYIGQAAHMMVDPTVHANPFYLTVPPGMLWPSLIVAILACIVASQAVITGCFQLLSQIMKLSYFPQIEVIHTSKTFHGQVYIPLANWIMMIGTVIVTAVYTNTTALGEAYGSCVILVSFLTTCMVAVVALIVWRLPIYVVLPVFIVFALWDGMFLSAALSKVPHGAWVTLMIAVALTLLFVLWRFGKEQQWGAENSDNAPLTRTTKITNSGKLALQQGFGSSGDSSSAAIIQQISGLGIFFDKAGLSSITPPVFLHFLQKFSAAPDVSVFFHLRALSAPTVPVQERYTISRCFTCDSENGNEKKPIPNTFRLIVRHGYTDQVITPDLGILVLDLIREFLEKESHEETSSSSENSLLKAEEADSLQRAFKSQVIYIVGKEHLRVKPGTNVFKRLLLMAFLWMREATSTKIQHLNVQRDRVVEIGFVKDI</sequence>
<evidence type="ECO:0000256" key="9">
    <source>
        <dbReference type="SAM" id="MobiDB-lite"/>
    </source>
</evidence>
<feature type="compositionally biased region" description="Basic residues" evidence="9">
    <location>
        <begin position="28"/>
        <end position="39"/>
    </location>
</feature>
<gene>
    <name evidence="13" type="ORF">PISL3812_08683</name>
</gene>
<dbReference type="OrthoDB" id="504708at2759"/>
<feature type="transmembrane region" description="Helical" evidence="10">
    <location>
        <begin position="470"/>
        <end position="490"/>
    </location>
</feature>
<dbReference type="NCBIfam" id="TIGR00794">
    <property type="entry name" value="kup"/>
    <property type="match status" value="1"/>
</dbReference>
<feature type="transmembrane region" description="Helical" evidence="10">
    <location>
        <begin position="319"/>
        <end position="339"/>
    </location>
</feature>
<dbReference type="PANTHER" id="PTHR30540">
    <property type="entry name" value="OSMOTIC STRESS POTASSIUM TRANSPORTER"/>
    <property type="match status" value="1"/>
</dbReference>
<feature type="transmembrane region" description="Helical" evidence="10">
    <location>
        <begin position="496"/>
        <end position="514"/>
    </location>
</feature>
<feature type="transmembrane region" description="Helical" evidence="10">
    <location>
        <begin position="415"/>
        <end position="434"/>
    </location>
</feature>
<keyword evidence="4 10" id="KW-0812">Transmembrane</keyword>
<evidence type="ECO:0000256" key="4">
    <source>
        <dbReference type="ARBA" id="ARBA00022692"/>
    </source>
</evidence>
<dbReference type="Proteomes" id="UP000054383">
    <property type="component" value="Unassembled WGS sequence"/>
</dbReference>
<feature type="domain" description="K+ potassium transporter C-terminal" evidence="12">
    <location>
        <begin position="566"/>
        <end position="759"/>
    </location>
</feature>
<dbReference type="AlphaFoldDB" id="A0A0U1M7P4"/>
<feature type="transmembrane region" description="Helical" evidence="10">
    <location>
        <begin position="440"/>
        <end position="463"/>
    </location>
</feature>
<evidence type="ECO:0000259" key="12">
    <source>
        <dbReference type="Pfam" id="PF22776"/>
    </source>
</evidence>
<organism evidence="13 14">
    <name type="scientific">Talaromyces islandicus</name>
    <name type="common">Penicillium islandicum</name>
    <dbReference type="NCBI Taxonomy" id="28573"/>
    <lineage>
        <taxon>Eukaryota</taxon>
        <taxon>Fungi</taxon>
        <taxon>Dikarya</taxon>
        <taxon>Ascomycota</taxon>
        <taxon>Pezizomycotina</taxon>
        <taxon>Eurotiomycetes</taxon>
        <taxon>Eurotiomycetidae</taxon>
        <taxon>Eurotiales</taxon>
        <taxon>Trichocomaceae</taxon>
        <taxon>Talaromyces</taxon>
        <taxon>Talaromyces sect. Islandici</taxon>
    </lineage>
</organism>
<accession>A0A0U1M7P4</accession>
<keyword evidence="2" id="KW-0813">Transport</keyword>
<reference evidence="13 14" key="1">
    <citation type="submission" date="2015-04" db="EMBL/GenBank/DDBJ databases">
        <authorList>
            <person name="Syromyatnikov M.Y."/>
            <person name="Popov V.N."/>
        </authorList>
    </citation>
    <scope>NUCLEOTIDE SEQUENCE [LARGE SCALE GENOMIC DNA]</scope>
    <source>
        <strain evidence="13">WF-38-12</strain>
    </source>
</reference>
<dbReference type="GO" id="GO:0015079">
    <property type="term" value="F:potassium ion transmembrane transporter activity"/>
    <property type="evidence" value="ECO:0007669"/>
    <property type="project" value="InterPro"/>
</dbReference>
<keyword evidence="5" id="KW-0630">Potassium</keyword>
<feature type="domain" description="K+ potassium transporter integral membrane" evidence="11">
    <location>
        <begin position="80"/>
        <end position="536"/>
    </location>
</feature>
<dbReference type="Pfam" id="PF02705">
    <property type="entry name" value="K_trans"/>
    <property type="match status" value="1"/>
</dbReference>
<evidence type="ECO:0000259" key="11">
    <source>
        <dbReference type="Pfam" id="PF02705"/>
    </source>
</evidence>
<proteinExistence type="predicted"/>
<feature type="transmembrane region" description="Helical" evidence="10">
    <location>
        <begin position="112"/>
        <end position="133"/>
    </location>
</feature>
<evidence type="ECO:0000256" key="1">
    <source>
        <dbReference type="ARBA" id="ARBA00004141"/>
    </source>
</evidence>
<dbReference type="Pfam" id="PF22776">
    <property type="entry name" value="K_trans_C"/>
    <property type="match status" value="1"/>
</dbReference>
<keyword evidence="14" id="KW-1185">Reference proteome</keyword>
<comment type="subcellular location">
    <subcellularLocation>
        <location evidence="1">Membrane</location>
        <topology evidence="1">Multi-pass membrane protein</topology>
    </subcellularLocation>
</comment>
<dbReference type="InterPro" id="IPR053952">
    <property type="entry name" value="K_trans_C"/>
</dbReference>
<dbReference type="STRING" id="28573.A0A0U1M7P4"/>
<evidence type="ECO:0000256" key="2">
    <source>
        <dbReference type="ARBA" id="ARBA00022448"/>
    </source>
</evidence>
<keyword evidence="3" id="KW-0633">Potassium transport</keyword>
<evidence type="ECO:0000256" key="3">
    <source>
        <dbReference type="ARBA" id="ARBA00022538"/>
    </source>
</evidence>
<evidence type="ECO:0000256" key="6">
    <source>
        <dbReference type="ARBA" id="ARBA00022989"/>
    </source>
</evidence>
<dbReference type="PANTHER" id="PTHR30540:SF83">
    <property type="entry name" value="K+ POTASSIUM TRANSPORTER"/>
    <property type="match status" value="1"/>
</dbReference>
<protein>
    <submittedName>
        <fullName evidence="13">Potassium transporter 13</fullName>
    </submittedName>
</protein>
<evidence type="ECO:0000313" key="14">
    <source>
        <dbReference type="Proteomes" id="UP000054383"/>
    </source>
</evidence>
<feature type="transmembrane region" description="Helical" evidence="10">
    <location>
        <begin position="359"/>
        <end position="386"/>
    </location>
</feature>
<feature type="transmembrane region" description="Helical" evidence="10">
    <location>
        <begin position="211"/>
        <end position="230"/>
    </location>
</feature>